<keyword evidence="3" id="KW-1185">Reference proteome</keyword>
<dbReference type="Proteomes" id="UP000289166">
    <property type="component" value="Unassembled WGS sequence"/>
</dbReference>
<dbReference type="GO" id="GO:0035438">
    <property type="term" value="F:cyclic-di-GMP binding"/>
    <property type="evidence" value="ECO:0007669"/>
    <property type="project" value="InterPro"/>
</dbReference>
<evidence type="ECO:0000259" key="1">
    <source>
        <dbReference type="Pfam" id="PF07238"/>
    </source>
</evidence>
<proteinExistence type="predicted"/>
<dbReference type="Gene3D" id="2.40.10.220">
    <property type="entry name" value="predicted glycosyltransferase like domains"/>
    <property type="match status" value="1"/>
</dbReference>
<feature type="domain" description="PilZ" evidence="1">
    <location>
        <begin position="117"/>
        <end position="218"/>
    </location>
</feature>
<evidence type="ECO:0000313" key="3">
    <source>
        <dbReference type="Proteomes" id="UP000289166"/>
    </source>
</evidence>
<accession>A0A4Q0I5T5</accession>
<organism evidence="2 3">
    <name type="scientific">Acetivibrio mesophilus</name>
    <dbReference type="NCBI Taxonomy" id="2487273"/>
    <lineage>
        <taxon>Bacteria</taxon>
        <taxon>Bacillati</taxon>
        <taxon>Bacillota</taxon>
        <taxon>Clostridia</taxon>
        <taxon>Eubacteriales</taxon>
        <taxon>Oscillospiraceae</taxon>
        <taxon>Acetivibrio</taxon>
    </lineage>
</organism>
<protein>
    <submittedName>
        <fullName evidence="2">PilZ domain-containing protein</fullName>
    </submittedName>
</protein>
<dbReference type="EMBL" id="RLII01000004">
    <property type="protein sequence ID" value="RXE59726.1"/>
    <property type="molecule type" value="Genomic_DNA"/>
</dbReference>
<comment type="caution">
    <text evidence="2">The sequence shown here is derived from an EMBL/GenBank/DDBJ whole genome shotgun (WGS) entry which is preliminary data.</text>
</comment>
<evidence type="ECO:0000313" key="2">
    <source>
        <dbReference type="EMBL" id="RXE59726.1"/>
    </source>
</evidence>
<dbReference type="AlphaFoldDB" id="A0A4Q0I5T5"/>
<dbReference type="OrthoDB" id="2081367at2"/>
<name>A0A4Q0I5T5_9FIRM</name>
<dbReference type="InterPro" id="IPR009875">
    <property type="entry name" value="PilZ_domain"/>
</dbReference>
<dbReference type="Pfam" id="PF07238">
    <property type="entry name" value="PilZ"/>
    <property type="match status" value="1"/>
</dbReference>
<sequence length="233" mass="26963">MMNVELSNWIPVQKEEYVLSVKEKEEVFRRGAVISIKHGYIFEPILSVIQKTEGESLYFRIPEEFLKNNVFKGDIVSCQVMQGEYEYIVNGTISGFELTYPWLVQVSIKSVSRVKNNRNAKRYLTNFQSKFYPKGAGDNIYAIIKNISMTGVGAVFREEIEPQSLVNVFVNASIDKVQSLEFKAKVNRIINRELYNEYGLEIVEIDELNKDKLDKLIYRLECNEAEFVSNSLK</sequence>
<reference evidence="3" key="1">
    <citation type="submission" date="2018-11" db="EMBL/GenBank/DDBJ databases">
        <title>Genome sequencing of a novel mesophilic and cellulolytic organism within the genus Hungateiclostridium.</title>
        <authorList>
            <person name="Rettenmaier R."/>
            <person name="Liebl W."/>
            <person name="Zverlov V."/>
        </authorList>
    </citation>
    <scope>NUCLEOTIDE SEQUENCE [LARGE SCALE GENOMIC DNA]</scope>
    <source>
        <strain evidence="3">N2K1</strain>
    </source>
</reference>
<dbReference type="RefSeq" id="WP_069193586.1">
    <property type="nucleotide sequence ID" value="NZ_RLII01000004.1"/>
</dbReference>
<gene>
    <name evidence="2" type="ORF">EFD62_05250</name>
</gene>